<evidence type="ECO:0000313" key="2">
    <source>
        <dbReference type="Proteomes" id="UP000783213"/>
    </source>
</evidence>
<accession>A0ABQ7I5A3</accession>
<name>A0ABQ7I5A3_9HELO</name>
<dbReference type="GeneID" id="62238468"/>
<gene>
    <name evidence="1" type="ORF">EAE98_011697</name>
</gene>
<organism evidence="1 2">
    <name type="scientific">Botrytis deweyae</name>
    <dbReference type="NCBI Taxonomy" id="2478750"/>
    <lineage>
        <taxon>Eukaryota</taxon>
        <taxon>Fungi</taxon>
        <taxon>Dikarya</taxon>
        <taxon>Ascomycota</taxon>
        <taxon>Pezizomycotina</taxon>
        <taxon>Leotiomycetes</taxon>
        <taxon>Helotiales</taxon>
        <taxon>Sclerotiniaceae</taxon>
        <taxon>Botrytis</taxon>
    </lineage>
</organism>
<dbReference type="EMBL" id="RCSX01000051">
    <property type="protein sequence ID" value="KAF7913147.1"/>
    <property type="molecule type" value="Genomic_DNA"/>
</dbReference>
<protein>
    <submittedName>
        <fullName evidence="1">Uncharacterized protein</fullName>
    </submittedName>
</protein>
<comment type="caution">
    <text evidence="1">The sequence shown here is derived from an EMBL/GenBank/DDBJ whole genome shotgun (WGS) entry which is preliminary data.</text>
</comment>
<reference evidence="1 2" key="1">
    <citation type="journal article" date="2020" name="Genome Biol. Evol.">
        <title>Comparative genomics of Sclerotiniaceae.</title>
        <authorList>
            <person name="Valero Jimenez C.A."/>
            <person name="Steentjes M."/>
            <person name="Scholten O.E."/>
            <person name="Van Kan J.A.L."/>
        </authorList>
    </citation>
    <scope>NUCLEOTIDE SEQUENCE [LARGE SCALE GENOMIC DNA]</scope>
    <source>
        <strain evidence="1 2">B1</strain>
    </source>
</reference>
<keyword evidence="2" id="KW-1185">Reference proteome</keyword>
<dbReference type="RefSeq" id="XP_038804378.1">
    <property type="nucleotide sequence ID" value="XM_038959320.1"/>
</dbReference>
<evidence type="ECO:0000313" key="1">
    <source>
        <dbReference type="EMBL" id="KAF7913147.1"/>
    </source>
</evidence>
<dbReference type="Proteomes" id="UP000783213">
    <property type="component" value="Unassembled WGS sequence"/>
</dbReference>
<proteinExistence type="predicted"/>
<sequence length="115" mass="13014">MVRPVSYTSYNLLLMRVAASYVHEVLLLTAYDRPVGKVVNASKLELSMDELKFTGAVLLVLTILYIKLHQATSHGSHQARPRGIFLARQPSERAVPSRIYLPRTERREGTYVLTC</sequence>